<dbReference type="Pfam" id="PF02535">
    <property type="entry name" value="Zip"/>
    <property type="match status" value="1"/>
</dbReference>
<dbReference type="GO" id="GO:0005886">
    <property type="term" value="C:plasma membrane"/>
    <property type="evidence" value="ECO:0007669"/>
    <property type="project" value="UniProtKB-SubCell"/>
</dbReference>
<protein>
    <submittedName>
        <fullName evidence="9">ZIP family metal transporter</fullName>
    </submittedName>
</protein>
<feature type="transmembrane region" description="Helical" evidence="8">
    <location>
        <begin position="71"/>
        <end position="91"/>
    </location>
</feature>
<dbReference type="PANTHER" id="PTHR11040:SF211">
    <property type="entry name" value="ZINC TRANSPORTER ZIP11"/>
    <property type="match status" value="1"/>
</dbReference>
<dbReference type="PANTHER" id="PTHR11040">
    <property type="entry name" value="ZINC/IRON TRANSPORTER"/>
    <property type="match status" value="1"/>
</dbReference>
<reference evidence="9" key="1">
    <citation type="submission" date="2019-07" db="EMBL/GenBank/DDBJ databases">
        <authorList>
            <person name="Wongkuna S."/>
            <person name="Scaria J."/>
        </authorList>
    </citation>
    <scope>NUCLEOTIDE SEQUENCE [LARGE SCALE GENOMIC DNA]</scope>
    <source>
        <strain evidence="9">SW178</strain>
    </source>
</reference>
<comment type="subcellular location">
    <subcellularLocation>
        <location evidence="1">Cell membrane</location>
        <topology evidence="1">Multi-pass membrane protein</topology>
    </subcellularLocation>
</comment>
<evidence type="ECO:0000256" key="6">
    <source>
        <dbReference type="ARBA" id="ARBA00022989"/>
    </source>
</evidence>
<keyword evidence="3" id="KW-1003">Cell membrane</keyword>
<dbReference type="AlphaFoldDB" id="A0A5M9I159"/>
<keyword evidence="5" id="KW-0862">Zinc</keyword>
<name>A0A5M9I159_9FIRM</name>
<evidence type="ECO:0000256" key="8">
    <source>
        <dbReference type="SAM" id="Phobius"/>
    </source>
</evidence>
<evidence type="ECO:0000313" key="10">
    <source>
        <dbReference type="Proteomes" id="UP000322025"/>
    </source>
</evidence>
<organism evidence="9 10">
    <name type="scientific">Mediterraneibacter catenae</name>
    <dbReference type="NCBI Taxonomy" id="2594882"/>
    <lineage>
        <taxon>Bacteria</taxon>
        <taxon>Bacillati</taxon>
        <taxon>Bacillota</taxon>
        <taxon>Clostridia</taxon>
        <taxon>Lachnospirales</taxon>
        <taxon>Lachnospiraceae</taxon>
        <taxon>Mediterraneibacter</taxon>
    </lineage>
</organism>
<gene>
    <name evidence="9" type="ORF">FNY66_10325</name>
</gene>
<proteinExistence type="inferred from homology"/>
<feature type="transmembrane region" description="Helical" evidence="8">
    <location>
        <begin position="180"/>
        <end position="202"/>
    </location>
</feature>
<dbReference type="RefSeq" id="WP_087151444.1">
    <property type="nucleotide sequence ID" value="NZ_VMSO01000013.1"/>
</dbReference>
<dbReference type="Proteomes" id="UP000322025">
    <property type="component" value="Unassembled WGS sequence"/>
</dbReference>
<accession>A0A5M9I159</accession>
<evidence type="ECO:0000313" key="9">
    <source>
        <dbReference type="EMBL" id="KAA8500992.1"/>
    </source>
</evidence>
<keyword evidence="4 8" id="KW-0812">Transmembrane</keyword>
<feature type="transmembrane region" description="Helical" evidence="8">
    <location>
        <begin position="6"/>
        <end position="25"/>
    </location>
</feature>
<feature type="transmembrane region" description="Helical" evidence="8">
    <location>
        <begin position="208"/>
        <end position="225"/>
    </location>
</feature>
<feature type="transmembrane region" description="Helical" evidence="8">
    <location>
        <begin position="143"/>
        <end position="160"/>
    </location>
</feature>
<feature type="transmembrane region" description="Helical" evidence="8">
    <location>
        <begin position="37"/>
        <end position="59"/>
    </location>
</feature>
<dbReference type="InterPro" id="IPR003689">
    <property type="entry name" value="ZIP"/>
</dbReference>
<keyword evidence="6 8" id="KW-1133">Transmembrane helix</keyword>
<feature type="transmembrane region" description="Helical" evidence="8">
    <location>
        <begin position="112"/>
        <end position="137"/>
    </location>
</feature>
<evidence type="ECO:0000256" key="4">
    <source>
        <dbReference type="ARBA" id="ARBA00022692"/>
    </source>
</evidence>
<dbReference type="GO" id="GO:0005385">
    <property type="term" value="F:zinc ion transmembrane transporter activity"/>
    <property type="evidence" value="ECO:0007669"/>
    <property type="project" value="TreeGrafter"/>
</dbReference>
<comment type="caution">
    <text evidence="9">The sequence shown here is derived from an EMBL/GenBank/DDBJ whole genome shotgun (WGS) entry which is preliminary data.</text>
</comment>
<evidence type="ECO:0000256" key="5">
    <source>
        <dbReference type="ARBA" id="ARBA00022833"/>
    </source>
</evidence>
<comment type="similarity">
    <text evidence="2">Belongs to the ZIP transporter (TC 2.A.5) family.</text>
</comment>
<evidence type="ECO:0000256" key="3">
    <source>
        <dbReference type="ARBA" id="ARBA00022475"/>
    </source>
</evidence>
<dbReference type="EMBL" id="VMSO01000013">
    <property type="protein sequence ID" value="KAA8500992.1"/>
    <property type="molecule type" value="Genomic_DNA"/>
</dbReference>
<evidence type="ECO:0000256" key="1">
    <source>
        <dbReference type="ARBA" id="ARBA00004651"/>
    </source>
</evidence>
<dbReference type="OrthoDB" id="9787346at2"/>
<keyword evidence="10" id="KW-1185">Reference proteome</keyword>
<sequence length="260" mass="27319">MNQNTLIGILIPFAGTALGSAMVFFMKKEMNERLQKLLLGFASGVMMAASVWSLLIPAISMTEEKGGIPWLPPAAGFLLGMGFLLVLDTLTPHLHFTDEKPEGVPAHLKKTTMLVLAVTLHNIPEGMAVGVTFAGVLSENTTMTLAGAFALSVGIAIQNFPEGAVISMPLKSQGLSKTRAFAYGALSGIVEPAAALVTILLTRFVVPFLPYFLAFAAGAMIYVVVEELIPEAQSGAHSNISTVGVAVGFVLMMVLDVALG</sequence>
<evidence type="ECO:0000256" key="2">
    <source>
        <dbReference type="ARBA" id="ARBA00006939"/>
    </source>
</evidence>
<feature type="transmembrane region" description="Helical" evidence="8">
    <location>
        <begin position="237"/>
        <end position="259"/>
    </location>
</feature>
<evidence type="ECO:0000256" key="7">
    <source>
        <dbReference type="ARBA" id="ARBA00023136"/>
    </source>
</evidence>
<keyword evidence="7 8" id="KW-0472">Membrane</keyword>